<proteinExistence type="predicted"/>
<accession>A0A7W2APU5</accession>
<gene>
    <name evidence="2" type="ORF">H2C83_03100</name>
</gene>
<dbReference type="EMBL" id="JACEOL010000009">
    <property type="protein sequence ID" value="MBA4601324.1"/>
    <property type="molecule type" value="Genomic_DNA"/>
</dbReference>
<evidence type="ECO:0000313" key="2">
    <source>
        <dbReference type="EMBL" id="MBA4601324.1"/>
    </source>
</evidence>
<dbReference type="Proteomes" id="UP000538292">
    <property type="component" value="Unassembled WGS sequence"/>
</dbReference>
<organism evidence="2 3">
    <name type="scientific">Thermoactinomyces mirandus</name>
    <dbReference type="NCBI Taxonomy" id="2756294"/>
    <lineage>
        <taxon>Bacteria</taxon>
        <taxon>Bacillati</taxon>
        <taxon>Bacillota</taxon>
        <taxon>Bacilli</taxon>
        <taxon>Bacillales</taxon>
        <taxon>Thermoactinomycetaceae</taxon>
        <taxon>Thermoactinomyces</taxon>
    </lineage>
</organism>
<dbReference type="AlphaFoldDB" id="A0A7W2APU5"/>
<keyword evidence="1" id="KW-1133">Transmembrane helix</keyword>
<protein>
    <submittedName>
        <fullName evidence="2">Uncharacterized protein</fullName>
    </submittedName>
</protein>
<keyword evidence="1" id="KW-0812">Transmembrane</keyword>
<reference evidence="2 3" key="1">
    <citation type="submission" date="2020-07" db="EMBL/GenBank/DDBJ databases">
        <title>Thermoactinomyces phylogeny.</title>
        <authorList>
            <person name="Dunlap C."/>
        </authorList>
    </citation>
    <scope>NUCLEOTIDE SEQUENCE [LARGE SCALE GENOMIC DNA]</scope>
    <source>
        <strain evidence="2 3">AMNI-1</strain>
    </source>
</reference>
<name>A0A7W2APU5_9BACL</name>
<keyword evidence="3" id="KW-1185">Reference proteome</keyword>
<keyword evidence="1" id="KW-0472">Membrane</keyword>
<evidence type="ECO:0000313" key="3">
    <source>
        <dbReference type="Proteomes" id="UP000538292"/>
    </source>
</evidence>
<sequence length="68" mass="8350">MIRQAAYTLIAGGVLLFGLRQIMQMRQRNRFQRFIQSMVRMARKNRWLSRIMMEGMTKRFMRRLQVIK</sequence>
<comment type="caution">
    <text evidence="2">The sequence shown here is derived from an EMBL/GenBank/DDBJ whole genome shotgun (WGS) entry which is preliminary data.</text>
</comment>
<feature type="transmembrane region" description="Helical" evidence="1">
    <location>
        <begin position="6"/>
        <end position="23"/>
    </location>
</feature>
<evidence type="ECO:0000256" key="1">
    <source>
        <dbReference type="SAM" id="Phobius"/>
    </source>
</evidence>
<dbReference type="RefSeq" id="WP_181737677.1">
    <property type="nucleotide sequence ID" value="NZ_JACEOL010000009.1"/>
</dbReference>